<dbReference type="Proteomes" id="UP000295701">
    <property type="component" value="Unassembled WGS sequence"/>
</dbReference>
<dbReference type="InterPro" id="IPR011051">
    <property type="entry name" value="RmlC_Cupin_sf"/>
</dbReference>
<feature type="domain" description="HTH cro/C1-type" evidence="2">
    <location>
        <begin position="8"/>
        <end position="62"/>
    </location>
</feature>
<dbReference type="SUPFAM" id="SSF47413">
    <property type="entry name" value="lambda repressor-like DNA-binding domains"/>
    <property type="match status" value="1"/>
</dbReference>
<dbReference type="SMART" id="SM00530">
    <property type="entry name" value="HTH_XRE"/>
    <property type="match status" value="1"/>
</dbReference>
<accession>A0A4V3B969</accession>
<reference evidence="3 4" key="1">
    <citation type="submission" date="2019-03" db="EMBL/GenBank/DDBJ databases">
        <title>Primorskyibacter sp. SS33 isolated from sediments.</title>
        <authorList>
            <person name="Xunke S."/>
        </authorList>
    </citation>
    <scope>NUCLEOTIDE SEQUENCE [LARGE SCALE GENOMIC DNA]</scope>
    <source>
        <strain evidence="3 4">SS33</strain>
    </source>
</reference>
<evidence type="ECO:0000259" key="2">
    <source>
        <dbReference type="PROSITE" id="PS50943"/>
    </source>
</evidence>
<dbReference type="PANTHER" id="PTHR46797:SF1">
    <property type="entry name" value="METHYLPHOSPHONATE SYNTHASE"/>
    <property type="match status" value="1"/>
</dbReference>
<evidence type="ECO:0000256" key="1">
    <source>
        <dbReference type="ARBA" id="ARBA00023125"/>
    </source>
</evidence>
<keyword evidence="1" id="KW-0238">DNA-binding</keyword>
<dbReference type="GO" id="GO:0003700">
    <property type="term" value="F:DNA-binding transcription factor activity"/>
    <property type="evidence" value="ECO:0007669"/>
    <property type="project" value="TreeGrafter"/>
</dbReference>
<dbReference type="GO" id="GO:0005829">
    <property type="term" value="C:cytosol"/>
    <property type="evidence" value="ECO:0007669"/>
    <property type="project" value="TreeGrafter"/>
</dbReference>
<dbReference type="CDD" id="cd00093">
    <property type="entry name" value="HTH_XRE"/>
    <property type="match status" value="1"/>
</dbReference>
<dbReference type="Pfam" id="PF07883">
    <property type="entry name" value="Cupin_2"/>
    <property type="match status" value="1"/>
</dbReference>
<dbReference type="Gene3D" id="1.10.260.40">
    <property type="entry name" value="lambda repressor-like DNA-binding domains"/>
    <property type="match status" value="1"/>
</dbReference>
<comment type="caution">
    <text evidence="3">The sequence shown here is derived from an EMBL/GenBank/DDBJ whole genome shotgun (WGS) entry which is preliminary data.</text>
</comment>
<dbReference type="AlphaFoldDB" id="A0A4V3B969"/>
<dbReference type="OrthoDB" id="9814751at2"/>
<dbReference type="PROSITE" id="PS50943">
    <property type="entry name" value="HTH_CROC1"/>
    <property type="match status" value="1"/>
</dbReference>
<evidence type="ECO:0000313" key="3">
    <source>
        <dbReference type="EMBL" id="TDL78089.1"/>
    </source>
</evidence>
<dbReference type="Pfam" id="PF13560">
    <property type="entry name" value="HTH_31"/>
    <property type="match status" value="1"/>
</dbReference>
<organism evidence="3 4">
    <name type="scientific">Palleronia sediminis</name>
    <dbReference type="NCBI Taxonomy" id="2547833"/>
    <lineage>
        <taxon>Bacteria</taxon>
        <taxon>Pseudomonadati</taxon>
        <taxon>Pseudomonadota</taxon>
        <taxon>Alphaproteobacteria</taxon>
        <taxon>Rhodobacterales</taxon>
        <taxon>Roseobacteraceae</taxon>
        <taxon>Palleronia</taxon>
    </lineage>
</organism>
<dbReference type="InterPro" id="IPR010982">
    <property type="entry name" value="Lambda_DNA-bd_dom_sf"/>
</dbReference>
<protein>
    <submittedName>
        <fullName evidence="3">XRE family transcriptional regulator</fullName>
    </submittedName>
</protein>
<dbReference type="PANTHER" id="PTHR46797">
    <property type="entry name" value="HTH-TYPE TRANSCRIPTIONAL REGULATOR"/>
    <property type="match status" value="1"/>
</dbReference>
<dbReference type="InterPro" id="IPR014710">
    <property type="entry name" value="RmlC-like_jellyroll"/>
</dbReference>
<name>A0A4V3B969_9RHOB</name>
<dbReference type="GO" id="GO:0003677">
    <property type="term" value="F:DNA binding"/>
    <property type="evidence" value="ECO:0007669"/>
    <property type="project" value="UniProtKB-KW"/>
</dbReference>
<dbReference type="SUPFAM" id="SSF51182">
    <property type="entry name" value="RmlC-like cupins"/>
    <property type="match status" value="1"/>
</dbReference>
<dbReference type="InterPro" id="IPR001387">
    <property type="entry name" value="Cro/C1-type_HTH"/>
</dbReference>
<proteinExistence type="predicted"/>
<dbReference type="InterPro" id="IPR050807">
    <property type="entry name" value="TransReg_Diox_bact_type"/>
</dbReference>
<dbReference type="RefSeq" id="WP_133397408.1">
    <property type="nucleotide sequence ID" value="NZ_SNAA01000014.1"/>
</dbReference>
<keyword evidence="4" id="KW-1185">Reference proteome</keyword>
<evidence type="ECO:0000313" key="4">
    <source>
        <dbReference type="Proteomes" id="UP000295701"/>
    </source>
</evidence>
<dbReference type="CDD" id="cd02209">
    <property type="entry name" value="cupin_XRE_C"/>
    <property type="match status" value="1"/>
</dbReference>
<dbReference type="EMBL" id="SNAA01000014">
    <property type="protein sequence ID" value="TDL78089.1"/>
    <property type="molecule type" value="Genomic_DNA"/>
</dbReference>
<gene>
    <name evidence="3" type="ORF">E2L08_12375</name>
</gene>
<dbReference type="Gene3D" id="2.60.120.10">
    <property type="entry name" value="Jelly Rolls"/>
    <property type="match status" value="1"/>
</dbReference>
<dbReference type="InterPro" id="IPR013096">
    <property type="entry name" value="Cupin_2"/>
</dbReference>
<sequence>MSALGADLRALRRARGLTLAQMADRLDRSVGWMSQVERDLSTPDGETLARMAETLDAPLTLLTDREVGEVVRAGRRRVLGERVPGLHEELLSPDLTDGFEVIHSVFQPGARRDDLVIRDTTEIAHLLSGRLSVWLGEDRHDLRPGDTARLRGQPFRWANEHSEPAVAVWIISPAIYTQESLP</sequence>